<sequence length="339" mass="37445">MHAESPVSTAIDASDLPATHGAYGAKSNDKEEAYGRKKRRSLPELIGMGFELVPWNGVDPRPIVDMHGRIVAVLAGQPRDPTYAADAAAAFAAMQAEAADACFPSSMSKHRRGLFPAINAGLYYGKGTRMACRLDNGKKHNAIADRLLDNPAFKRLASFADASFALWAPLIYRLYQQHDRSLRKRFPHLRRNFVGSVFSCAAFNFGPNVWTFKHRDDQNLGFGWCAVQAVGPFDPTKGGHLVLWDLKLVVEFPPGATILLPSATVAHSNLPVQAGDKRASFTQYTPGGLIRFVDNGFRTEKDLAAQDPEEYERMRELKASRWERGIGLFSTIDTLLEPL</sequence>
<dbReference type="EMBL" id="JARJCN010000090">
    <property type="protein sequence ID" value="KAJ7075731.1"/>
    <property type="molecule type" value="Genomic_DNA"/>
</dbReference>
<protein>
    <submittedName>
        <fullName evidence="1">Uncharacterized protein</fullName>
    </submittedName>
</protein>
<keyword evidence="2" id="KW-1185">Reference proteome</keyword>
<gene>
    <name evidence="1" type="ORF">B0H15DRAFT_791445</name>
</gene>
<dbReference type="Proteomes" id="UP001222325">
    <property type="component" value="Unassembled WGS sequence"/>
</dbReference>
<evidence type="ECO:0000313" key="1">
    <source>
        <dbReference type="EMBL" id="KAJ7075731.1"/>
    </source>
</evidence>
<evidence type="ECO:0000313" key="2">
    <source>
        <dbReference type="Proteomes" id="UP001222325"/>
    </source>
</evidence>
<comment type="caution">
    <text evidence="1">The sequence shown here is derived from an EMBL/GenBank/DDBJ whole genome shotgun (WGS) entry which is preliminary data.</text>
</comment>
<name>A0AAD6TUM1_9AGAR</name>
<dbReference type="AlphaFoldDB" id="A0AAD6TUM1"/>
<reference evidence="1" key="1">
    <citation type="submission" date="2023-03" db="EMBL/GenBank/DDBJ databases">
        <title>Massive genome expansion in bonnet fungi (Mycena s.s.) driven by repeated elements and novel gene families across ecological guilds.</title>
        <authorList>
            <consortium name="Lawrence Berkeley National Laboratory"/>
            <person name="Harder C.B."/>
            <person name="Miyauchi S."/>
            <person name="Viragh M."/>
            <person name="Kuo A."/>
            <person name="Thoen E."/>
            <person name="Andreopoulos B."/>
            <person name="Lu D."/>
            <person name="Skrede I."/>
            <person name="Drula E."/>
            <person name="Henrissat B."/>
            <person name="Morin E."/>
            <person name="Kohler A."/>
            <person name="Barry K."/>
            <person name="LaButti K."/>
            <person name="Morin E."/>
            <person name="Salamov A."/>
            <person name="Lipzen A."/>
            <person name="Mereny Z."/>
            <person name="Hegedus B."/>
            <person name="Baldrian P."/>
            <person name="Stursova M."/>
            <person name="Weitz H."/>
            <person name="Taylor A."/>
            <person name="Grigoriev I.V."/>
            <person name="Nagy L.G."/>
            <person name="Martin F."/>
            <person name="Kauserud H."/>
        </authorList>
    </citation>
    <scope>NUCLEOTIDE SEQUENCE</scope>
    <source>
        <strain evidence="1">CBHHK173m</strain>
    </source>
</reference>
<organism evidence="1 2">
    <name type="scientific">Mycena belliarum</name>
    <dbReference type="NCBI Taxonomy" id="1033014"/>
    <lineage>
        <taxon>Eukaryota</taxon>
        <taxon>Fungi</taxon>
        <taxon>Dikarya</taxon>
        <taxon>Basidiomycota</taxon>
        <taxon>Agaricomycotina</taxon>
        <taxon>Agaricomycetes</taxon>
        <taxon>Agaricomycetidae</taxon>
        <taxon>Agaricales</taxon>
        <taxon>Marasmiineae</taxon>
        <taxon>Mycenaceae</taxon>
        <taxon>Mycena</taxon>
    </lineage>
</organism>
<dbReference type="Gene3D" id="3.60.130.30">
    <property type="match status" value="1"/>
</dbReference>
<accession>A0AAD6TUM1</accession>
<proteinExistence type="predicted"/>